<dbReference type="SUPFAM" id="SSF56784">
    <property type="entry name" value="HAD-like"/>
    <property type="match status" value="1"/>
</dbReference>
<organism evidence="2">
    <name type="scientific">marine sediment metagenome</name>
    <dbReference type="NCBI Taxonomy" id="412755"/>
    <lineage>
        <taxon>unclassified sequences</taxon>
        <taxon>metagenomes</taxon>
        <taxon>ecological metagenomes</taxon>
    </lineage>
</organism>
<dbReference type="AlphaFoldDB" id="A0A0F9IHB6"/>
<name>A0A0F9IHB6_9ZZZZ</name>
<dbReference type="Gene3D" id="3.40.50.1000">
    <property type="entry name" value="HAD superfamily/HAD-like"/>
    <property type="match status" value="1"/>
</dbReference>
<gene>
    <name evidence="2" type="ORF">LCGC14_1579950</name>
</gene>
<dbReference type="InterPro" id="IPR023214">
    <property type="entry name" value="HAD_sf"/>
</dbReference>
<proteinExistence type="predicted"/>
<evidence type="ECO:0000313" key="2">
    <source>
        <dbReference type="EMBL" id="KKM26917.1"/>
    </source>
</evidence>
<sequence>MRIVFDIDGTLCEFTTDYSKYHESKPFKPMVELINDMYNRGHYIIVQTARGMGSCGGIVAKAYNKWYSKTEAQLESWGLKYHELHLGKPHGDVYVDDKAFRMNPDGSSVGDLKRFLEEMECD</sequence>
<accession>A0A0F9IHB6</accession>
<dbReference type="InterPro" id="IPR036412">
    <property type="entry name" value="HAD-like_sf"/>
</dbReference>
<protein>
    <recommendedName>
        <fullName evidence="1">Polynucleotide kinase PNKP phosphatase domain-containing protein</fullName>
    </recommendedName>
</protein>
<evidence type="ECO:0000259" key="1">
    <source>
        <dbReference type="Pfam" id="PF25109"/>
    </source>
</evidence>
<dbReference type="EMBL" id="LAZR01012421">
    <property type="protein sequence ID" value="KKM26917.1"/>
    <property type="molecule type" value="Genomic_DNA"/>
</dbReference>
<comment type="caution">
    <text evidence="2">The sequence shown here is derived from an EMBL/GenBank/DDBJ whole genome shotgun (WGS) entry which is preliminary data.</text>
</comment>
<feature type="domain" description="Polynucleotide kinase PNKP phosphatase" evidence="1">
    <location>
        <begin position="3"/>
        <end position="92"/>
    </location>
</feature>
<dbReference type="InterPro" id="IPR056782">
    <property type="entry name" value="HAD_PNKP"/>
</dbReference>
<dbReference type="Pfam" id="PF25109">
    <property type="entry name" value="HAD_PNKP"/>
    <property type="match status" value="1"/>
</dbReference>
<reference evidence="2" key="1">
    <citation type="journal article" date="2015" name="Nature">
        <title>Complex archaea that bridge the gap between prokaryotes and eukaryotes.</title>
        <authorList>
            <person name="Spang A."/>
            <person name="Saw J.H."/>
            <person name="Jorgensen S.L."/>
            <person name="Zaremba-Niedzwiedzka K."/>
            <person name="Martijn J."/>
            <person name="Lind A.E."/>
            <person name="van Eijk R."/>
            <person name="Schleper C."/>
            <person name="Guy L."/>
            <person name="Ettema T.J."/>
        </authorList>
    </citation>
    <scope>NUCLEOTIDE SEQUENCE</scope>
</reference>